<dbReference type="FunCoup" id="F6H7M1">
    <property type="interactions" value="1105"/>
</dbReference>
<dbReference type="PaxDb" id="29760-VIT_10s0116g01740.t01"/>
<dbReference type="GO" id="GO:0015986">
    <property type="term" value="P:proton motive force-driven ATP synthesis"/>
    <property type="evidence" value="ECO:0000318"/>
    <property type="project" value="GO_Central"/>
</dbReference>
<comment type="subunit">
    <text evidence="16">F-type ATPases have 2 components, CF(1) - the catalytic core - and CF(0) - the membrane proton channel. CF(1) has five subunits: alpha(3), beta(3), gamma(1), delta(1), epsilon(1). CF(0) has four main subunits: a, b, b' and c.</text>
</comment>
<comment type="function">
    <text evidence="1">Produces ATP from ADP in the presence of a proton gradient across the membrane. The gamma chain is believed to be important in regulating ATPase activity and the flow of protons through the CF(0) complex.</text>
</comment>
<evidence type="ECO:0000256" key="11">
    <source>
        <dbReference type="ARBA" id="ARBA00023136"/>
    </source>
</evidence>
<keyword evidence="8" id="KW-0809">Transit peptide</keyword>
<dbReference type="NCBIfam" id="TIGR01146">
    <property type="entry name" value="ATPsyn_F1gamma"/>
    <property type="match status" value="1"/>
</dbReference>
<proteinExistence type="inferred from homology"/>
<dbReference type="NCBIfam" id="NF004145">
    <property type="entry name" value="PRK05621.1-2"/>
    <property type="match status" value="1"/>
</dbReference>
<comment type="similarity">
    <text evidence="3">Belongs to the ATPase gamma chain family.</text>
</comment>
<feature type="region of interest" description="Disordered" evidence="17">
    <location>
        <begin position="467"/>
        <end position="494"/>
    </location>
</feature>
<feature type="compositionally biased region" description="Basic and acidic residues" evidence="17">
    <location>
        <begin position="1"/>
        <end position="11"/>
    </location>
</feature>
<feature type="region of interest" description="Disordered" evidence="17">
    <location>
        <begin position="1414"/>
        <end position="1450"/>
    </location>
</feature>
<dbReference type="SUPFAM" id="SSF52943">
    <property type="entry name" value="ATP synthase (F1-ATPase), gamma subunit"/>
    <property type="match status" value="1"/>
</dbReference>
<feature type="compositionally biased region" description="Polar residues" evidence="17">
    <location>
        <begin position="1221"/>
        <end position="1254"/>
    </location>
</feature>
<dbReference type="Pfam" id="PF00231">
    <property type="entry name" value="ATP-synt"/>
    <property type="match status" value="1"/>
</dbReference>
<dbReference type="eggNOG" id="KOG1531">
    <property type="taxonomic scope" value="Eukaryota"/>
</dbReference>
<keyword evidence="5" id="KW-0150">Chloroplast</keyword>
<feature type="compositionally biased region" description="Basic and acidic residues" evidence="17">
    <location>
        <begin position="285"/>
        <end position="307"/>
    </location>
</feature>
<accession>F6H7M1</accession>
<dbReference type="PANTHER" id="PTHR11693">
    <property type="entry name" value="ATP SYNTHASE GAMMA CHAIN"/>
    <property type="match status" value="1"/>
</dbReference>
<evidence type="ECO:0000256" key="3">
    <source>
        <dbReference type="ARBA" id="ARBA00007681"/>
    </source>
</evidence>
<keyword evidence="9" id="KW-0406">Ion transport</keyword>
<evidence type="ECO:0000313" key="18">
    <source>
        <dbReference type="EMBL" id="CCB48216.1"/>
    </source>
</evidence>
<dbReference type="Proteomes" id="UP000009183">
    <property type="component" value="Chromosome 10"/>
</dbReference>
<dbReference type="ExpressionAtlas" id="F6H7M1">
    <property type="expression patterns" value="baseline and differential"/>
</dbReference>
<organism evidence="18 19">
    <name type="scientific">Vitis vinifera</name>
    <name type="common">Grape</name>
    <dbReference type="NCBI Taxonomy" id="29760"/>
    <lineage>
        <taxon>Eukaryota</taxon>
        <taxon>Viridiplantae</taxon>
        <taxon>Streptophyta</taxon>
        <taxon>Embryophyta</taxon>
        <taxon>Tracheophyta</taxon>
        <taxon>Spermatophyta</taxon>
        <taxon>Magnoliopsida</taxon>
        <taxon>eudicotyledons</taxon>
        <taxon>Gunneridae</taxon>
        <taxon>Pentapetalae</taxon>
        <taxon>rosids</taxon>
        <taxon>Vitales</taxon>
        <taxon>Vitaceae</taxon>
        <taxon>Viteae</taxon>
        <taxon>Vitis</taxon>
    </lineage>
</organism>
<dbReference type="STRING" id="29760.F6H7M1"/>
<comment type="subcellular location">
    <subcellularLocation>
        <location evidence="2">Plastid</location>
        <location evidence="2">Chloroplast thylakoid membrane</location>
        <topology evidence="2">Peripheral membrane protein</topology>
    </subcellularLocation>
</comment>
<evidence type="ECO:0000256" key="16">
    <source>
        <dbReference type="ARBA" id="ARBA00038805"/>
    </source>
</evidence>
<keyword evidence="6" id="KW-0934">Plastid</keyword>
<keyword evidence="14" id="KW-0066">ATP synthesis</keyword>
<evidence type="ECO:0000256" key="2">
    <source>
        <dbReference type="ARBA" id="ARBA00004525"/>
    </source>
</evidence>
<feature type="compositionally biased region" description="Acidic residues" evidence="17">
    <location>
        <begin position="28"/>
        <end position="46"/>
    </location>
</feature>
<feature type="region of interest" description="Disordered" evidence="17">
    <location>
        <begin position="802"/>
        <end position="821"/>
    </location>
</feature>
<keyword evidence="11" id="KW-0472">Membrane</keyword>
<feature type="compositionally biased region" description="Polar residues" evidence="17">
    <location>
        <begin position="1013"/>
        <end position="1028"/>
    </location>
</feature>
<keyword evidence="12" id="KW-1015">Disulfide bond</keyword>
<feature type="compositionally biased region" description="Acidic residues" evidence="17">
    <location>
        <begin position="255"/>
        <end position="284"/>
    </location>
</feature>
<evidence type="ECO:0000256" key="9">
    <source>
        <dbReference type="ARBA" id="ARBA00023065"/>
    </source>
</evidence>
<reference evidence="19" key="1">
    <citation type="journal article" date="2007" name="Nature">
        <title>The grapevine genome sequence suggests ancestral hexaploidization in major angiosperm phyla.</title>
        <authorList>
            <consortium name="The French-Italian Public Consortium for Grapevine Genome Characterization."/>
            <person name="Jaillon O."/>
            <person name="Aury J.-M."/>
            <person name="Noel B."/>
            <person name="Policriti A."/>
            <person name="Clepet C."/>
            <person name="Casagrande A."/>
            <person name="Choisne N."/>
            <person name="Aubourg S."/>
            <person name="Vitulo N."/>
            <person name="Jubin C."/>
            <person name="Vezzi A."/>
            <person name="Legeai F."/>
            <person name="Hugueney P."/>
            <person name="Dasilva C."/>
            <person name="Horner D."/>
            <person name="Mica E."/>
            <person name="Jublot D."/>
            <person name="Poulain J."/>
            <person name="Bruyere C."/>
            <person name="Billault A."/>
            <person name="Segurens B."/>
            <person name="Gouyvenoux M."/>
            <person name="Ugarte E."/>
            <person name="Cattonaro F."/>
            <person name="Anthouard V."/>
            <person name="Vico V."/>
            <person name="Del Fabbro C."/>
            <person name="Alaux M."/>
            <person name="Di Gaspero G."/>
            <person name="Dumas V."/>
            <person name="Felice N."/>
            <person name="Paillard S."/>
            <person name="Juman I."/>
            <person name="Moroldo M."/>
            <person name="Scalabrin S."/>
            <person name="Canaguier A."/>
            <person name="Le Clainche I."/>
            <person name="Malacrida G."/>
            <person name="Durand E."/>
            <person name="Pesole G."/>
            <person name="Laucou V."/>
            <person name="Chatelet P."/>
            <person name="Merdinoglu D."/>
            <person name="Delledonne M."/>
            <person name="Pezzotti M."/>
            <person name="Lecharny A."/>
            <person name="Scarpelli C."/>
            <person name="Artiguenave F."/>
            <person name="Pe M.E."/>
            <person name="Valle G."/>
            <person name="Morgante M."/>
            <person name="Caboche M."/>
            <person name="Adam-Blondon A.-F."/>
            <person name="Weissenbach J."/>
            <person name="Quetier F."/>
            <person name="Wincker P."/>
        </authorList>
    </citation>
    <scope>NUCLEOTIDE SEQUENCE [LARGE SCALE GENOMIC DNA]</scope>
    <source>
        <strain evidence="19">cv. Pinot noir / PN40024</strain>
    </source>
</reference>
<evidence type="ECO:0000256" key="1">
    <source>
        <dbReference type="ARBA" id="ARBA00003456"/>
    </source>
</evidence>
<dbReference type="GO" id="GO:0030234">
    <property type="term" value="F:enzyme regulator activity"/>
    <property type="evidence" value="ECO:0007669"/>
    <property type="project" value="UniProtKB-ARBA"/>
</dbReference>
<dbReference type="GO" id="GO:0009535">
    <property type="term" value="C:chloroplast thylakoid membrane"/>
    <property type="evidence" value="ECO:0007669"/>
    <property type="project" value="UniProtKB-SubCell"/>
</dbReference>
<dbReference type="PROSITE" id="PS00153">
    <property type="entry name" value="ATPASE_GAMMA"/>
    <property type="match status" value="1"/>
</dbReference>
<dbReference type="InterPro" id="IPR000131">
    <property type="entry name" value="ATP_synth_F1_gsu"/>
</dbReference>
<evidence type="ECO:0000256" key="7">
    <source>
        <dbReference type="ARBA" id="ARBA00022781"/>
    </source>
</evidence>
<dbReference type="PANTHER" id="PTHR11693:SF41">
    <property type="entry name" value="ATP SYNTHASE GAMMA CHAIN, CHLOROPLASTIC"/>
    <property type="match status" value="1"/>
</dbReference>
<keyword evidence="10" id="KW-0793">Thylakoid</keyword>
<feature type="compositionally biased region" description="Basic and acidic residues" evidence="17">
    <location>
        <begin position="1031"/>
        <end position="1041"/>
    </location>
</feature>
<evidence type="ECO:0000313" key="19">
    <source>
        <dbReference type="Proteomes" id="UP000009183"/>
    </source>
</evidence>
<dbReference type="HAMAP" id="MF_00815">
    <property type="entry name" value="ATP_synth_gamma_bact"/>
    <property type="match status" value="1"/>
</dbReference>
<dbReference type="InterPro" id="IPR023632">
    <property type="entry name" value="ATP_synth_F1_gsu_CS"/>
</dbReference>
<dbReference type="GO" id="GO:0046933">
    <property type="term" value="F:proton-transporting ATP synthase activity, rotational mechanism"/>
    <property type="evidence" value="ECO:0007669"/>
    <property type="project" value="InterPro"/>
</dbReference>
<feature type="region of interest" description="Disordered" evidence="17">
    <location>
        <begin position="1179"/>
        <end position="1198"/>
    </location>
</feature>
<dbReference type="InterPro" id="IPR009057">
    <property type="entry name" value="Homeodomain-like_sf"/>
</dbReference>
<evidence type="ECO:0000256" key="8">
    <source>
        <dbReference type="ARBA" id="ARBA00022946"/>
    </source>
</evidence>
<feature type="compositionally biased region" description="Low complexity" evidence="17">
    <location>
        <begin position="51"/>
        <end position="66"/>
    </location>
</feature>
<dbReference type="CDD" id="cd12151">
    <property type="entry name" value="F1-ATPase_gamma"/>
    <property type="match status" value="1"/>
</dbReference>
<dbReference type="SUPFAM" id="SSF46689">
    <property type="entry name" value="Homeodomain-like"/>
    <property type="match status" value="1"/>
</dbReference>
<dbReference type="Gene3D" id="1.10.287.80">
    <property type="entry name" value="ATP synthase, gamma subunit, helix hairpin domain"/>
    <property type="match status" value="2"/>
</dbReference>
<dbReference type="Gene3D" id="3.40.1380.10">
    <property type="match status" value="1"/>
</dbReference>
<evidence type="ECO:0000256" key="15">
    <source>
        <dbReference type="ARBA" id="ARBA00031066"/>
    </source>
</evidence>
<feature type="compositionally biased region" description="Polar residues" evidence="17">
    <location>
        <begin position="1371"/>
        <end position="1385"/>
    </location>
</feature>
<dbReference type="HOGENOM" id="CLU_002117_0_0_1"/>
<gene>
    <name evidence="18" type="ordered locus">VIT_10s0116g01740</name>
</gene>
<keyword evidence="13" id="KW-0139">CF(1)</keyword>
<dbReference type="PRINTS" id="PR00126">
    <property type="entry name" value="ATPASEGAMMA"/>
</dbReference>
<feature type="region of interest" description="Disordered" evidence="17">
    <location>
        <begin position="1013"/>
        <end position="1041"/>
    </location>
</feature>
<evidence type="ECO:0000256" key="17">
    <source>
        <dbReference type="SAM" id="MobiDB-lite"/>
    </source>
</evidence>
<evidence type="ECO:0000256" key="10">
    <source>
        <dbReference type="ARBA" id="ARBA00023078"/>
    </source>
</evidence>
<evidence type="ECO:0000256" key="12">
    <source>
        <dbReference type="ARBA" id="ARBA00023157"/>
    </source>
</evidence>
<dbReference type="GO" id="GO:0045259">
    <property type="term" value="C:proton-transporting ATP synthase complex"/>
    <property type="evidence" value="ECO:0007669"/>
    <property type="project" value="UniProtKB-KW"/>
</dbReference>
<evidence type="ECO:0000256" key="14">
    <source>
        <dbReference type="ARBA" id="ARBA00023310"/>
    </source>
</evidence>
<dbReference type="OrthoDB" id="239812at2759"/>
<evidence type="ECO:0000256" key="6">
    <source>
        <dbReference type="ARBA" id="ARBA00022640"/>
    </source>
</evidence>
<dbReference type="EMBL" id="FN595248">
    <property type="protein sequence ID" value="CCB48216.1"/>
    <property type="molecule type" value="Genomic_DNA"/>
</dbReference>
<dbReference type="FunFam" id="1.10.287.80:FF:000004">
    <property type="entry name" value="ATP synthase gamma chain, chloroplastic"/>
    <property type="match status" value="1"/>
</dbReference>
<name>F6H7M1_VITVI</name>
<keyword evidence="4" id="KW-0813">Transport</keyword>
<dbReference type="InParanoid" id="F6H7M1"/>
<protein>
    <recommendedName>
        <fullName evidence="15">F-ATPase gamma subunit</fullName>
    </recommendedName>
</protein>
<keyword evidence="7" id="KW-0375">Hydrogen ion transport</keyword>
<dbReference type="InterPro" id="IPR035968">
    <property type="entry name" value="ATP_synth_F1_ATPase_gsu"/>
</dbReference>
<evidence type="ECO:0000256" key="5">
    <source>
        <dbReference type="ARBA" id="ARBA00022528"/>
    </source>
</evidence>
<dbReference type="Pfam" id="PF13921">
    <property type="entry name" value="Myb_DNA-bind_6"/>
    <property type="match status" value="1"/>
</dbReference>
<evidence type="ECO:0000256" key="4">
    <source>
        <dbReference type="ARBA" id="ARBA00022448"/>
    </source>
</evidence>
<feature type="region of interest" description="Disordered" evidence="17">
    <location>
        <begin position="1"/>
        <end position="78"/>
    </location>
</feature>
<dbReference type="FunFam" id="1.10.287.80:FF:000003">
    <property type="entry name" value="ATP synthase gamma chain, chloroplastic"/>
    <property type="match status" value="1"/>
</dbReference>
<evidence type="ECO:0000256" key="13">
    <source>
        <dbReference type="ARBA" id="ARBA00023196"/>
    </source>
</evidence>
<feature type="region of interest" description="Disordered" evidence="17">
    <location>
        <begin position="1218"/>
        <end position="1265"/>
    </location>
</feature>
<feature type="region of interest" description="Disordered" evidence="17">
    <location>
        <begin position="1361"/>
        <end position="1397"/>
    </location>
</feature>
<keyword evidence="19" id="KW-1185">Reference proteome</keyword>
<feature type="region of interest" description="Disordered" evidence="17">
    <location>
        <begin position="246"/>
        <end position="315"/>
    </location>
</feature>
<sequence>MLERAQSKEVGCHSQHNAVPVIPKLSECDESPLELVEDEDEDEDVDFNPYLKESPSLEASSSLSSEIEGPDTNVADSGGSTFVPVGPNLLSNLNMEVQECAIGDSEHQEESVMQAVVYPAGISENKADKIVSSRHKKRKSVLISQPETETICEKENGSCSGTDVAHDAAIGALSDTTHSRKPIMDLDDEDAICTRTRARYSLASFTLDELETFLQETDDDDDLQNVDDEEEYKKFLAAVLLGGDGDNQKILGNENAEDEDEDEDEDNDADFEIEIEEALESDLDENTRGGSQKEEHKATVRRPETRQNKRQKANAHDRKMLLGQAKRPLRPLLPIFPNVTIAPFPSFDGKNLMAETAPHHLSSSAHDGLVNGFTPHQIGQLHCLIHEHVQLLIQVFSLCALEPSRQHIASQVQGLLSEMLHKRDQILSWRHVPYPTFCFRPPYIHPSILDEIPKNCPAQCTFESSQPDLQKDCSSASNDLPPSDNMSPSRGRNELASNGHVNSFQIKASFWVPYVCDPVLSILDVAPLSLVRGYMDDISTAVREYQRQHVQGTCDSRFDREPLFPFPSFQSLAEASGEVSRGTMPPATNMELVSSSSHQPPKKTLAAALVESTKKQSVALVHKEIVKLAQKFFPLFNSALFPHKPPPTPVANRVLFTDSEDELLAMGLMEYNSDWKAIQQRFLPCKTKHQIFVRQKNRCSSKAPDNPIKAVRRMKTSPLTAEEKERIQEGLRVFKLDWMSIWKFIVPHRDPSLLPRQWRIAHGIQKSYKKDTAKKEKRRLYELNRRKSKAAAGPIWETVSEKEEYQTENAVEEGKSGDDDMDNDDEAYVHEAFLADWRPGNTSLISSELPFSNVTEKYLHSDSPSQEGTHVREWTSIHGSGEFRPQNVHALEFPAASNYFQNPHMFSHFPHVRNSTSSTMEPSQPVSDLTLKSSKSQFCLRPYRVRRNSSAHQVKLAPDLPPVNLPPSVRIISQSALKSYQSGVSSKISATGGIGGTGTENMVPRLSNIAKSGTSHSAKARQNTSSPLKHNITDPHAQRSRALKDKFAMEERGIESDLHMHPLLFQASEDGRLPYYPFNCSHGPSNSFSFFSGNQSQVNLSLFHNPHQANPKVNSFYKSLKSKESTPSCGIDFHPLLQRSDDIDNDLVTSRPTGQLSFDLESFRGKRAQLQNSFDAVLTEPRVNSAPPRSGTKPSCLDGIENELDLEIHLSSTSKTEKVVGSTNVTENNQRKSASTLNSGTAVEAQNSSSQYHQQSDHRPSVSSPLEVRGKLISGACALVLPSNDILDNIGDQSLPEIVMEQEELSDSDEEIGEHVEFECEEMADSEGEESSDSEQIVDLQDKVVPIVEMEKLVPDVDFDNEQCEPRRIDNPQSNDCITKDSTSPVRLGSTGQERDTRCSSSWLSLNSCPPGCPPQAKAHCIQSSNEEGPDMKNQEPPRPNRSSRKTTPIPKYVAAQKQPMNMPPQLGQDSLAVIPVRKPRKRSGRTHPISNLGMTVESSDQACNNELGSDQLQSSSSSLNHIIMSCSNLTMWVSSKPSLSDSSLLSFRSSLNPFQLPSHNSPTASPSKSVIQCGLRELRERIDSVKNTQKITEAMKLVAAAKVRRAQEAVVNGRPFSETLVEVLYNINEQLQTDDIDVPLTKVRPVKKVALVVVTGDRGLCGGFNNAIIKKAESRIAELKDLGLDYTVISVGKKGNSYFLRRPYIPVDKFLEGGSLPTAKEAQTIADDVFSLFVSEEVDKVELLYTKFVSLVKADPVIHTLLPLSPKGEICDVNGKCVDAAEDEFFRLTTREGKLTVERDVIRTQTVEFSPILQFEQDPVQILDALLPLYLNSQILRALQESLASELAARMSAMSNATDNAVELKKNLSMVYNRQRQAKITGEILEIVAGADALV</sequence>
<dbReference type="FunFam" id="3.40.1380.10:FF:000004">
    <property type="entry name" value="ATP synthase gamma chain, chloroplastic"/>
    <property type="match status" value="1"/>
</dbReference>